<dbReference type="PROSITE" id="PS50850">
    <property type="entry name" value="MFS"/>
    <property type="match status" value="1"/>
</dbReference>
<organism evidence="7 8">
    <name type="scientific">Pandoraea soli</name>
    <dbReference type="NCBI Taxonomy" id="2508293"/>
    <lineage>
        <taxon>Bacteria</taxon>
        <taxon>Pseudomonadati</taxon>
        <taxon>Pseudomonadota</taxon>
        <taxon>Betaproteobacteria</taxon>
        <taxon>Burkholderiales</taxon>
        <taxon>Burkholderiaceae</taxon>
        <taxon>Pandoraea</taxon>
    </lineage>
</organism>
<sequence length="419" mass="43124">MTDVSSSTSSAGETRRARGTWSLAFTAFLVMAVDGFDTAAISYVAPTLAVKWQVPSSALAPTFVMTSIGAVAGYLASGAAVSRFGRQKVVATAMICFAILSLASVLAGSVWEMAGFRFFTAFFLGLIVPAIIAGISMAVSDSHRSTVTAAVTTGMSVGAAVGGGVAAILIGKFDWHSVFIAGGILPVLLLPAVFRTMSDDVSLESLSRRRSTAIDQTESDVSPVVLLLHSPYRTTTVLIWSVSCLGFFVAYALLFWMPTFLTSFGFSPARAALGTMAVSAGGGLGSLLLILSVKRVGVETVLMALLAIGILSFAIIGGTHLSEGGIVLSLTALIGAATGTICIGQAVLAVRTYPLTMRTTGVGFAAAAGRLGSIFGPGAVGMLLASGLQPQEILLWCVVPAVALAGLLVVLRRRTRTVT</sequence>
<keyword evidence="4 5" id="KW-0472">Membrane</keyword>
<feature type="transmembrane region" description="Helical" evidence="5">
    <location>
        <begin position="393"/>
        <end position="411"/>
    </location>
</feature>
<feature type="transmembrane region" description="Helical" evidence="5">
    <location>
        <begin position="21"/>
        <end position="45"/>
    </location>
</feature>
<feature type="transmembrane region" description="Helical" evidence="5">
    <location>
        <begin position="326"/>
        <end position="350"/>
    </location>
</feature>
<feature type="transmembrane region" description="Helical" evidence="5">
    <location>
        <begin position="57"/>
        <end position="77"/>
    </location>
</feature>
<evidence type="ECO:0000256" key="5">
    <source>
        <dbReference type="SAM" id="Phobius"/>
    </source>
</evidence>
<accession>A0ABY6W0A6</accession>
<evidence type="ECO:0000256" key="1">
    <source>
        <dbReference type="ARBA" id="ARBA00004141"/>
    </source>
</evidence>
<dbReference type="PANTHER" id="PTHR23508:SF10">
    <property type="entry name" value="CARBOXYLIC ACID TRANSPORTER PROTEIN HOMOLOG"/>
    <property type="match status" value="1"/>
</dbReference>
<protein>
    <submittedName>
        <fullName evidence="7">4-hydroxybenzoate transporter</fullName>
    </submittedName>
</protein>
<evidence type="ECO:0000259" key="6">
    <source>
        <dbReference type="PROSITE" id="PS50850"/>
    </source>
</evidence>
<comment type="caution">
    <text evidence="7">The sequence shown here is derived from an EMBL/GenBank/DDBJ whole genome shotgun (WGS) entry which is preliminary data.</text>
</comment>
<gene>
    <name evidence="7" type="ORF">PSO31014_02601</name>
</gene>
<dbReference type="InterPro" id="IPR020846">
    <property type="entry name" value="MFS_dom"/>
</dbReference>
<evidence type="ECO:0000313" key="8">
    <source>
        <dbReference type="Proteomes" id="UP000405357"/>
    </source>
</evidence>
<comment type="subcellular location">
    <subcellularLocation>
        <location evidence="1">Membrane</location>
        <topology evidence="1">Multi-pass membrane protein</topology>
    </subcellularLocation>
</comment>
<keyword evidence="8" id="KW-1185">Reference proteome</keyword>
<evidence type="ECO:0000256" key="4">
    <source>
        <dbReference type="ARBA" id="ARBA00023136"/>
    </source>
</evidence>
<feature type="transmembrane region" description="Helical" evidence="5">
    <location>
        <begin position="147"/>
        <end position="169"/>
    </location>
</feature>
<keyword evidence="2 5" id="KW-0812">Transmembrane</keyword>
<dbReference type="Pfam" id="PF07690">
    <property type="entry name" value="MFS_1"/>
    <property type="match status" value="1"/>
</dbReference>
<feature type="transmembrane region" description="Helical" evidence="5">
    <location>
        <begin position="300"/>
        <end position="320"/>
    </location>
</feature>
<dbReference type="PANTHER" id="PTHR23508">
    <property type="entry name" value="CARBOXYLIC ACID TRANSPORTER PROTEIN HOMOLOG"/>
    <property type="match status" value="1"/>
</dbReference>
<dbReference type="RefSeq" id="WP_150551987.1">
    <property type="nucleotide sequence ID" value="NZ_CABPSG010000006.1"/>
</dbReference>
<dbReference type="EMBL" id="CABPSG010000006">
    <property type="protein sequence ID" value="VVE10759.1"/>
    <property type="molecule type" value="Genomic_DNA"/>
</dbReference>
<reference evidence="7 8" key="1">
    <citation type="submission" date="2019-08" db="EMBL/GenBank/DDBJ databases">
        <authorList>
            <person name="Peeters C."/>
        </authorList>
    </citation>
    <scope>NUCLEOTIDE SEQUENCE [LARGE SCALE GENOMIC DNA]</scope>
    <source>
        <strain evidence="7 8">LMG 31014</strain>
    </source>
</reference>
<feature type="transmembrane region" description="Helical" evidence="5">
    <location>
        <begin position="116"/>
        <end position="135"/>
    </location>
</feature>
<proteinExistence type="predicted"/>
<keyword evidence="3 5" id="KW-1133">Transmembrane helix</keyword>
<feature type="domain" description="Major facilitator superfamily (MFS) profile" evidence="6">
    <location>
        <begin position="23"/>
        <end position="418"/>
    </location>
</feature>
<feature type="transmembrane region" description="Helical" evidence="5">
    <location>
        <begin position="175"/>
        <end position="194"/>
    </location>
</feature>
<dbReference type="SUPFAM" id="SSF103473">
    <property type="entry name" value="MFS general substrate transporter"/>
    <property type="match status" value="1"/>
</dbReference>
<dbReference type="InterPro" id="IPR036259">
    <property type="entry name" value="MFS_trans_sf"/>
</dbReference>
<evidence type="ECO:0000256" key="3">
    <source>
        <dbReference type="ARBA" id="ARBA00022989"/>
    </source>
</evidence>
<feature type="transmembrane region" description="Helical" evidence="5">
    <location>
        <begin position="269"/>
        <end position="293"/>
    </location>
</feature>
<dbReference type="InterPro" id="IPR011701">
    <property type="entry name" value="MFS"/>
</dbReference>
<evidence type="ECO:0000256" key="2">
    <source>
        <dbReference type="ARBA" id="ARBA00022692"/>
    </source>
</evidence>
<evidence type="ECO:0000313" key="7">
    <source>
        <dbReference type="EMBL" id="VVE10759.1"/>
    </source>
</evidence>
<feature type="transmembrane region" description="Helical" evidence="5">
    <location>
        <begin position="89"/>
        <end position="110"/>
    </location>
</feature>
<dbReference type="Proteomes" id="UP000405357">
    <property type="component" value="Unassembled WGS sequence"/>
</dbReference>
<feature type="transmembrane region" description="Helical" evidence="5">
    <location>
        <begin position="362"/>
        <end position="387"/>
    </location>
</feature>
<feature type="transmembrane region" description="Helical" evidence="5">
    <location>
        <begin position="237"/>
        <end position="257"/>
    </location>
</feature>
<name>A0ABY6W0A6_9BURK</name>
<dbReference type="Gene3D" id="1.20.1250.20">
    <property type="entry name" value="MFS general substrate transporter like domains"/>
    <property type="match status" value="2"/>
</dbReference>